<dbReference type="EMBL" id="JAGIOC010000001">
    <property type="protein sequence ID" value="MBP2409875.1"/>
    <property type="molecule type" value="Genomic_DNA"/>
</dbReference>
<proteinExistence type="predicted"/>
<dbReference type="Pfam" id="PF09860">
    <property type="entry name" value="DUF2087"/>
    <property type="match status" value="1"/>
</dbReference>
<evidence type="ECO:0000259" key="1">
    <source>
        <dbReference type="Pfam" id="PF09860"/>
    </source>
</evidence>
<dbReference type="RefSeq" id="WP_209892592.1">
    <property type="nucleotide sequence ID" value="NZ_BAAAJV010000046.1"/>
</dbReference>
<name>A0ABS4YMQ7_9MICO</name>
<protein>
    <recommendedName>
        <fullName evidence="1">DUF2087 domain-containing protein</fullName>
    </recommendedName>
</protein>
<sequence>MPTPRDLPSALSRAHMLCALLAAPKLRRGLGAMLSGSGASEDPAVRGPLSRLDWIDDDGEVDAAALRDSAEVLALLRSGEAILEVPRLPEIPQKTEESREVCGRIARLVFERAGRGRTLSEAELNAAIAMFARDVALVRRDAVDAGVLTRSADGSTYRLADAD</sequence>
<reference evidence="2 3" key="1">
    <citation type="submission" date="2021-03" db="EMBL/GenBank/DDBJ databases">
        <title>Sequencing the genomes of 1000 actinobacteria strains.</title>
        <authorList>
            <person name="Klenk H.-P."/>
        </authorList>
    </citation>
    <scope>NUCLEOTIDE SEQUENCE [LARGE SCALE GENOMIC DNA]</scope>
    <source>
        <strain evidence="2 3">DSM 14564</strain>
    </source>
</reference>
<comment type="caution">
    <text evidence="2">The sequence shown here is derived from an EMBL/GenBank/DDBJ whole genome shotgun (WGS) entry which is preliminary data.</text>
</comment>
<dbReference type="InterPro" id="IPR018656">
    <property type="entry name" value="DUF2087"/>
</dbReference>
<keyword evidence="3" id="KW-1185">Reference proteome</keyword>
<accession>A0ABS4YMQ7</accession>
<feature type="domain" description="DUF2087" evidence="1">
    <location>
        <begin position="87"/>
        <end position="158"/>
    </location>
</feature>
<evidence type="ECO:0000313" key="3">
    <source>
        <dbReference type="Proteomes" id="UP000698222"/>
    </source>
</evidence>
<organism evidence="2 3">
    <name type="scientific">Brachybacterium fresconis</name>
    <dbReference type="NCBI Taxonomy" id="173363"/>
    <lineage>
        <taxon>Bacteria</taxon>
        <taxon>Bacillati</taxon>
        <taxon>Actinomycetota</taxon>
        <taxon>Actinomycetes</taxon>
        <taxon>Micrococcales</taxon>
        <taxon>Dermabacteraceae</taxon>
        <taxon>Brachybacterium</taxon>
    </lineage>
</organism>
<dbReference type="Proteomes" id="UP000698222">
    <property type="component" value="Unassembled WGS sequence"/>
</dbReference>
<evidence type="ECO:0000313" key="2">
    <source>
        <dbReference type="EMBL" id="MBP2409875.1"/>
    </source>
</evidence>
<gene>
    <name evidence="2" type="ORF">JOF44_002778</name>
</gene>